<comment type="caution">
    <text evidence="2">The sequence shown here is derived from an EMBL/GenBank/DDBJ whole genome shotgun (WGS) entry which is preliminary data.</text>
</comment>
<sequence>MKMLMTLGVALLSSQLQAAEPETVIINDFEYTNKYELALRQAKHDDKGKAFPVLLEYAKNGEKLAQYMVGNFYLAGIGTESNPTEGLIWMGTALEQRTTEWQRAFENITKKLSAEQKAMLDDLIKKRIELYGVQAQKMSCTKDAAVIGSNRKHHVCTKIRDGAQRVTVVKYPNS</sequence>
<organism evidence="2 3">
    <name type="scientific">Rheinheimera tilapiae</name>
    <dbReference type="NCBI Taxonomy" id="875043"/>
    <lineage>
        <taxon>Bacteria</taxon>
        <taxon>Pseudomonadati</taxon>
        <taxon>Pseudomonadota</taxon>
        <taxon>Gammaproteobacteria</taxon>
        <taxon>Chromatiales</taxon>
        <taxon>Chromatiaceae</taxon>
        <taxon>Rheinheimera</taxon>
    </lineage>
</organism>
<accession>A0ABV6BIT5</accession>
<dbReference type="Gene3D" id="1.25.40.10">
    <property type="entry name" value="Tetratricopeptide repeat domain"/>
    <property type="match status" value="1"/>
</dbReference>
<dbReference type="RefSeq" id="WP_377249068.1">
    <property type="nucleotide sequence ID" value="NZ_JBHLXP010000011.1"/>
</dbReference>
<protein>
    <recommendedName>
        <fullName evidence="4">Sel1 repeat family protein</fullName>
    </recommendedName>
</protein>
<evidence type="ECO:0000256" key="1">
    <source>
        <dbReference type="SAM" id="SignalP"/>
    </source>
</evidence>
<keyword evidence="3" id="KW-1185">Reference proteome</keyword>
<name>A0ABV6BIT5_9GAMM</name>
<evidence type="ECO:0000313" key="2">
    <source>
        <dbReference type="EMBL" id="MFC0050792.1"/>
    </source>
</evidence>
<feature type="signal peptide" evidence="1">
    <location>
        <begin position="1"/>
        <end position="18"/>
    </location>
</feature>
<evidence type="ECO:0008006" key="4">
    <source>
        <dbReference type="Google" id="ProtNLM"/>
    </source>
</evidence>
<feature type="chain" id="PRO_5046162231" description="Sel1 repeat family protein" evidence="1">
    <location>
        <begin position="19"/>
        <end position="174"/>
    </location>
</feature>
<evidence type="ECO:0000313" key="3">
    <source>
        <dbReference type="Proteomes" id="UP001589813"/>
    </source>
</evidence>
<reference evidence="2 3" key="1">
    <citation type="submission" date="2024-09" db="EMBL/GenBank/DDBJ databases">
        <authorList>
            <person name="Sun Q."/>
            <person name="Mori K."/>
        </authorList>
    </citation>
    <scope>NUCLEOTIDE SEQUENCE [LARGE SCALE GENOMIC DNA]</scope>
    <source>
        <strain evidence="2 3">KCTC 23315</strain>
    </source>
</reference>
<dbReference type="SUPFAM" id="SSF81901">
    <property type="entry name" value="HCP-like"/>
    <property type="match status" value="1"/>
</dbReference>
<dbReference type="InterPro" id="IPR011990">
    <property type="entry name" value="TPR-like_helical_dom_sf"/>
</dbReference>
<dbReference type="Proteomes" id="UP001589813">
    <property type="component" value="Unassembled WGS sequence"/>
</dbReference>
<proteinExistence type="predicted"/>
<gene>
    <name evidence="2" type="ORF">ACFFJP_21120</name>
</gene>
<dbReference type="EMBL" id="JBHLXP010000011">
    <property type="protein sequence ID" value="MFC0050792.1"/>
    <property type="molecule type" value="Genomic_DNA"/>
</dbReference>
<keyword evidence="1" id="KW-0732">Signal</keyword>